<evidence type="ECO:0000313" key="2">
    <source>
        <dbReference type="EMBL" id="KAL0444478.1"/>
    </source>
</evidence>
<reference evidence="2" key="1">
    <citation type="submission" date="2020-06" db="EMBL/GenBank/DDBJ databases">
        <authorList>
            <person name="Li T."/>
            <person name="Hu X."/>
            <person name="Zhang T."/>
            <person name="Song X."/>
            <person name="Zhang H."/>
            <person name="Dai N."/>
            <person name="Sheng W."/>
            <person name="Hou X."/>
            <person name="Wei L."/>
        </authorList>
    </citation>
    <scope>NUCLEOTIDE SEQUENCE</scope>
    <source>
        <strain evidence="2">KEN1</strain>
        <tissue evidence="2">Leaf</tissue>
    </source>
</reference>
<comment type="caution">
    <text evidence="2">The sequence shown here is derived from an EMBL/GenBank/DDBJ whole genome shotgun (WGS) entry which is preliminary data.</text>
</comment>
<dbReference type="AlphaFoldDB" id="A0AAW2WSF5"/>
<dbReference type="EMBL" id="JACGWN010000007">
    <property type="protein sequence ID" value="KAL0444478.1"/>
    <property type="molecule type" value="Genomic_DNA"/>
</dbReference>
<evidence type="ECO:0008006" key="3">
    <source>
        <dbReference type="Google" id="ProtNLM"/>
    </source>
</evidence>
<evidence type="ECO:0000256" key="1">
    <source>
        <dbReference type="SAM" id="MobiDB-lite"/>
    </source>
</evidence>
<name>A0AAW2WSF5_9LAMI</name>
<protein>
    <recommendedName>
        <fullName evidence="3">Retrotransposon gag domain-containing protein</fullName>
    </recommendedName>
</protein>
<sequence>MENPGNTANKHKAPETSGSAQALQVVTGMPPTPTLAGSTLATLVQTAPRVVASVADPPRHSTSSDTSMEEISPALLGAIQQIVSIAIREQEAGNSSTSSTRAITEYDGTTDSVEHLAPFENAALLLRYTNGIKCRVFVTTFARAAMFASSRKLQKIELSLFVVRQKDNEPLKEYLQRFNTTALEVPSATQEVNASAFSQGLLDRDFFKSLAKKPISKFDALLPRAAKYINMEDAQTAKKESRGNKARKRKKALLTKEINAVYTPLTVPITQALMAVEGKWLLARPRSWKEGPQRPQLDKFCRFHNDYGHTMEECRHLKNEIKRLIQNGYLKEYVCWVKLEEPVPTKRKKRTSQRKKKG</sequence>
<reference evidence="2" key="2">
    <citation type="journal article" date="2024" name="Plant">
        <title>Genomic evolution and insights into agronomic trait innovations of Sesamum species.</title>
        <authorList>
            <person name="Miao H."/>
            <person name="Wang L."/>
            <person name="Qu L."/>
            <person name="Liu H."/>
            <person name="Sun Y."/>
            <person name="Le M."/>
            <person name="Wang Q."/>
            <person name="Wei S."/>
            <person name="Zheng Y."/>
            <person name="Lin W."/>
            <person name="Duan Y."/>
            <person name="Cao H."/>
            <person name="Xiong S."/>
            <person name="Wang X."/>
            <person name="Wei L."/>
            <person name="Li C."/>
            <person name="Ma Q."/>
            <person name="Ju M."/>
            <person name="Zhao R."/>
            <person name="Li G."/>
            <person name="Mu C."/>
            <person name="Tian Q."/>
            <person name="Mei H."/>
            <person name="Zhang T."/>
            <person name="Gao T."/>
            <person name="Zhang H."/>
        </authorList>
    </citation>
    <scope>NUCLEOTIDE SEQUENCE</scope>
    <source>
        <strain evidence="2">KEN1</strain>
    </source>
</reference>
<gene>
    <name evidence="2" type="ORF">Slati_2170500</name>
</gene>
<proteinExistence type="predicted"/>
<organism evidence="2">
    <name type="scientific">Sesamum latifolium</name>
    <dbReference type="NCBI Taxonomy" id="2727402"/>
    <lineage>
        <taxon>Eukaryota</taxon>
        <taxon>Viridiplantae</taxon>
        <taxon>Streptophyta</taxon>
        <taxon>Embryophyta</taxon>
        <taxon>Tracheophyta</taxon>
        <taxon>Spermatophyta</taxon>
        <taxon>Magnoliopsida</taxon>
        <taxon>eudicotyledons</taxon>
        <taxon>Gunneridae</taxon>
        <taxon>Pentapetalae</taxon>
        <taxon>asterids</taxon>
        <taxon>lamiids</taxon>
        <taxon>Lamiales</taxon>
        <taxon>Pedaliaceae</taxon>
        <taxon>Sesamum</taxon>
    </lineage>
</organism>
<dbReference type="PANTHER" id="PTHR33223">
    <property type="entry name" value="CCHC-TYPE DOMAIN-CONTAINING PROTEIN"/>
    <property type="match status" value="1"/>
</dbReference>
<feature type="region of interest" description="Disordered" evidence="1">
    <location>
        <begin position="1"/>
        <end position="20"/>
    </location>
</feature>
<accession>A0AAW2WSF5</accession>
<dbReference type="PANTHER" id="PTHR33223:SF10">
    <property type="entry name" value="AMINOTRANSFERASE-LIKE PLANT MOBILE DOMAIN-CONTAINING PROTEIN"/>
    <property type="match status" value="1"/>
</dbReference>